<reference evidence="2 3" key="1">
    <citation type="journal article" date="2023" name="Sci. Data">
        <title>Genome assembly of the Korean intertidal mud-creeper Batillaria attramentaria.</title>
        <authorList>
            <person name="Patra A.K."/>
            <person name="Ho P.T."/>
            <person name="Jun S."/>
            <person name="Lee S.J."/>
            <person name="Kim Y."/>
            <person name="Won Y.J."/>
        </authorList>
    </citation>
    <scope>NUCLEOTIDE SEQUENCE [LARGE SCALE GENOMIC DNA]</scope>
    <source>
        <strain evidence="2">Wonlab-2016</strain>
    </source>
</reference>
<comment type="caution">
    <text evidence="2">The sequence shown here is derived from an EMBL/GenBank/DDBJ whole genome shotgun (WGS) entry which is preliminary data.</text>
</comment>
<feature type="chain" id="PRO_5044750806" description="Secreted protein" evidence="1">
    <location>
        <begin position="23"/>
        <end position="243"/>
    </location>
</feature>
<dbReference type="AlphaFoldDB" id="A0ABD0KCQ8"/>
<organism evidence="2 3">
    <name type="scientific">Batillaria attramentaria</name>
    <dbReference type="NCBI Taxonomy" id="370345"/>
    <lineage>
        <taxon>Eukaryota</taxon>
        <taxon>Metazoa</taxon>
        <taxon>Spiralia</taxon>
        <taxon>Lophotrochozoa</taxon>
        <taxon>Mollusca</taxon>
        <taxon>Gastropoda</taxon>
        <taxon>Caenogastropoda</taxon>
        <taxon>Sorbeoconcha</taxon>
        <taxon>Cerithioidea</taxon>
        <taxon>Batillariidae</taxon>
        <taxon>Batillaria</taxon>
    </lineage>
</organism>
<gene>
    <name evidence="2" type="ORF">BaRGS_00024002</name>
</gene>
<accession>A0ABD0KCQ8</accession>
<evidence type="ECO:0008006" key="4">
    <source>
        <dbReference type="Google" id="ProtNLM"/>
    </source>
</evidence>
<protein>
    <recommendedName>
        <fullName evidence="4">Secreted protein</fullName>
    </recommendedName>
</protein>
<feature type="signal peptide" evidence="1">
    <location>
        <begin position="1"/>
        <end position="22"/>
    </location>
</feature>
<dbReference type="Proteomes" id="UP001519460">
    <property type="component" value="Unassembled WGS sequence"/>
</dbReference>
<dbReference type="EMBL" id="JACVVK020000205">
    <property type="protein sequence ID" value="KAK7484717.1"/>
    <property type="molecule type" value="Genomic_DNA"/>
</dbReference>
<evidence type="ECO:0000313" key="3">
    <source>
        <dbReference type="Proteomes" id="UP001519460"/>
    </source>
</evidence>
<keyword evidence="1" id="KW-0732">Signal</keyword>
<proteinExistence type="predicted"/>
<evidence type="ECO:0000313" key="2">
    <source>
        <dbReference type="EMBL" id="KAK7484717.1"/>
    </source>
</evidence>
<name>A0ABD0KCQ8_9CAEN</name>
<evidence type="ECO:0000256" key="1">
    <source>
        <dbReference type="SAM" id="SignalP"/>
    </source>
</evidence>
<keyword evidence="3" id="KW-1185">Reference proteome</keyword>
<sequence length="243" mass="26268">MHQPWHSIVLALAACCLSAATAQAPDCLTNLYDVVATCFQSQGLTLYAHSGQQDPTTLLQEAQAMDPTIQCRHPDKYKSALACALQSLKDCVSQVGMGAALPDIDKFKQGVDVVCGKIDDFDSVCMKEHYPDILLCGQQVMERLVEKNSEDMTDIGQLLCMSTDVHYDCAGEHLKSCGKQTVDIYLEQLNKYQVPEACVDSPPGRSGRAAYDVAGTGGSNSVAASFALTFAVASLALWSRLRH</sequence>